<evidence type="ECO:0000313" key="2">
    <source>
        <dbReference type="EMBL" id="KHN87458.1"/>
    </source>
</evidence>
<dbReference type="OrthoDB" id="5804999at2759"/>
<dbReference type="EMBL" id="JPKZ01000425">
    <property type="protein sequence ID" value="KHN87458.1"/>
    <property type="molecule type" value="Genomic_DNA"/>
</dbReference>
<dbReference type="Gene3D" id="3.30.60.160">
    <property type="match status" value="1"/>
</dbReference>
<sequence>MVLPISMEDSELFPKSANLELPDKRIEYSSENFLQMSEKLSRLWWSRLVISVRGYVINYFKTEDDMQFLCDDAFIMIHQHVVESQPEIGQQFLSDLEAIVNVENLVDILQLLDKGDQVRQNPFMDKCTKAPFERIFGGANVATYRIANAQKFAYVIFMNIFSHLQQRWLTEAKKRKGIRFEEDPEWQPDERVVLFEHFFEGNRTWVLLDFDRHILNYWRPQGSAVIFGDRFIEDKKRLGFALCAHCGILEQRVGQFAERNHKRFCSLKCAENYETNSHTND</sequence>
<feature type="domain" description="DUF8117" evidence="1">
    <location>
        <begin position="42"/>
        <end position="169"/>
    </location>
</feature>
<dbReference type="Proteomes" id="UP000031036">
    <property type="component" value="Unassembled WGS sequence"/>
</dbReference>
<organism evidence="2 3">
    <name type="scientific">Toxocara canis</name>
    <name type="common">Canine roundworm</name>
    <dbReference type="NCBI Taxonomy" id="6265"/>
    <lineage>
        <taxon>Eukaryota</taxon>
        <taxon>Metazoa</taxon>
        <taxon>Ecdysozoa</taxon>
        <taxon>Nematoda</taxon>
        <taxon>Chromadorea</taxon>
        <taxon>Rhabditida</taxon>
        <taxon>Spirurina</taxon>
        <taxon>Ascaridomorpha</taxon>
        <taxon>Ascaridoidea</taxon>
        <taxon>Toxocaridae</taxon>
        <taxon>Toxocara</taxon>
    </lineage>
</organism>
<evidence type="ECO:0000259" key="1">
    <source>
        <dbReference type="Pfam" id="PF26431"/>
    </source>
</evidence>
<reference evidence="2 3" key="1">
    <citation type="submission" date="2014-11" db="EMBL/GenBank/DDBJ databases">
        <title>Genetic blueprint of the zoonotic pathogen Toxocara canis.</title>
        <authorList>
            <person name="Zhu X.-Q."/>
            <person name="Korhonen P.K."/>
            <person name="Cai H."/>
            <person name="Young N.D."/>
            <person name="Nejsum P."/>
            <person name="von Samson-Himmelstjerna G."/>
            <person name="Boag P.R."/>
            <person name="Tan P."/>
            <person name="Li Q."/>
            <person name="Min J."/>
            <person name="Yang Y."/>
            <person name="Wang X."/>
            <person name="Fang X."/>
            <person name="Hall R.S."/>
            <person name="Hofmann A."/>
            <person name="Sternberg P.W."/>
            <person name="Jex A.R."/>
            <person name="Gasser R.B."/>
        </authorList>
    </citation>
    <scope>NUCLEOTIDE SEQUENCE [LARGE SCALE GENOMIC DNA]</scope>
    <source>
        <strain evidence="2">PN_DK_2014</strain>
    </source>
</reference>
<dbReference type="Pfam" id="PF26431">
    <property type="entry name" value="DUF8117"/>
    <property type="match status" value="1"/>
</dbReference>
<gene>
    <name evidence="2" type="primary">C01C10.2</name>
    <name evidence="2" type="ORF">Tcan_12718</name>
</gene>
<dbReference type="InterPro" id="IPR038603">
    <property type="entry name" value="Znf_FCS_sf"/>
</dbReference>
<accession>A0A0B2W0H9</accession>
<protein>
    <submittedName>
        <fullName evidence="2">Uncharacterized protein C01C10.2</fullName>
    </submittedName>
</protein>
<dbReference type="AlphaFoldDB" id="A0A0B2W0H9"/>
<evidence type="ECO:0000313" key="3">
    <source>
        <dbReference type="Proteomes" id="UP000031036"/>
    </source>
</evidence>
<comment type="caution">
    <text evidence="2">The sequence shown here is derived from an EMBL/GenBank/DDBJ whole genome shotgun (WGS) entry which is preliminary data.</text>
</comment>
<dbReference type="OMA" id="RYILQQW"/>
<dbReference type="InterPro" id="IPR058430">
    <property type="entry name" value="DUF8117"/>
</dbReference>
<proteinExistence type="predicted"/>
<keyword evidence="3" id="KW-1185">Reference proteome</keyword>
<name>A0A0B2W0H9_TOXCA</name>